<evidence type="ECO:0000259" key="8">
    <source>
        <dbReference type="SMART" id="SM00829"/>
    </source>
</evidence>
<organism evidence="9 10">
    <name type="scientific">Gomphillus americanus</name>
    <dbReference type="NCBI Taxonomy" id="1940652"/>
    <lineage>
        <taxon>Eukaryota</taxon>
        <taxon>Fungi</taxon>
        <taxon>Dikarya</taxon>
        <taxon>Ascomycota</taxon>
        <taxon>Pezizomycotina</taxon>
        <taxon>Lecanoromycetes</taxon>
        <taxon>OSLEUM clade</taxon>
        <taxon>Ostropomycetidae</taxon>
        <taxon>Ostropales</taxon>
        <taxon>Graphidaceae</taxon>
        <taxon>Gomphilloideae</taxon>
        <taxon>Gomphillus</taxon>
    </lineage>
</organism>
<comment type="similarity">
    <text evidence="2 7">Belongs to the zinc-containing alcohol dehydrogenase family.</text>
</comment>
<dbReference type="CDD" id="cd08297">
    <property type="entry name" value="CAD3"/>
    <property type="match status" value="1"/>
</dbReference>
<evidence type="ECO:0000256" key="5">
    <source>
        <dbReference type="ARBA" id="ARBA00023002"/>
    </source>
</evidence>
<dbReference type="InterPro" id="IPR013149">
    <property type="entry name" value="ADH-like_C"/>
</dbReference>
<evidence type="ECO:0000256" key="7">
    <source>
        <dbReference type="RuleBase" id="RU361277"/>
    </source>
</evidence>
<dbReference type="GO" id="GO:0005737">
    <property type="term" value="C:cytoplasm"/>
    <property type="evidence" value="ECO:0007669"/>
    <property type="project" value="TreeGrafter"/>
</dbReference>
<dbReference type="PANTHER" id="PTHR42940">
    <property type="entry name" value="ALCOHOL DEHYDROGENASE 1-RELATED"/>
    <property type="match status" value="1"/>
</dbReference>
<dbReference type="GO" id="GO:0004022">
    <property type="term" value="F:alcohol dehydrogenase (NAD+) activity"/>
    <property type="evidence" value="ECO:0007669"/>
    <property type="project" value="TreeGrafter"/>
</dbReference>
<evidence type="ECO:0000256" key="3">
    <source>
        <dbReference type="ARBA" id="ARBA00022723"/>
    </source>
</evidence>
<accession>A0A8H3FI99</accession>
<dbReference type="OrthoDB" id="1879366at2759"/>
<dbReference type="GO" id="GO:0008270">
    <property type="term" value="F:zinc ion binding"/>
    <property type="evidence" value="ECO:0007669"/>
    <property type="project" value="InterPro"/>
</dbReference>
<gene>
    <name evidence="9" type="ORF">GOMPHAMPRED_002801</name>
</gene>
<dbReference type="InterPro" id="IPR011032">
    <property type="entry name" value="GroES-like_sf"/>
</dbReference>
<dbReference type="PANTHER" id="PTHR42940:SF5">
    <property type="entry name" value="ALCOHOL DEHYDROGENASE 2"/>
    <property type="match status" value="1"/>
</dbReference>
<keyword evidence="10" id="KW-1185">Reference proteome</keyword>
<dbReference type="EMBL" id="CAJPDQ010000019">
    <property type="protein sequence ID" value="CAF9923297.1"/>
    <property type="molecule type" value="Genomic_DNA"/>
</dbReference>
<proteinExistence type="inferred from homology"/>
<dbReference type="Pfam" id="PF08240">
    <property type="entry name" value="ADH_N"/>
    <property type="match status" value="1"/>
</dbReference>
<dbReference type="Gene3D" id="3.40.50.720">
    <property type="entry name" value="NAD(P)-binding Rossmann-like Domain"/>
    <property type="match status" value="1"/>
</dbReference>
<dbReference type="FunFam" id="3.40.50.720:FF:000039">
    <property type="entry name" value="Alcohol dehydrogenase AdhP"/>
    <property type="match status" value="1"/>
</dbReference>
<dbReference type="InterPro" id="IPR036291">
    <property type="entry name" value="NAD(P)-bd_dom_sf"/>
</dbReference>
<comment type="caution">
    <text evidence="9">The sequence shown here is derived from an EMBL/GenBank/DDBJ whole genome shotgun (WGS) entry which is preliminary data.</text>
</comment>
<dbReference type="Gene3D" id="3.90.180.10">
    <property type="entry name" value="Medium-chain alcohol dehydrogenases, catalytic domain"/>
    <property type="match status" value="1"/>
</dbReference>
<keyword evidence="6" id="KW-0520">NAD</keyword>
<dbReference type="SUPFAM" id="SSF50129">
    <property type="entry name" value="GroES-like"/>
    <property type="match status" value="1"/>
</dbReference>
<comment type="cofactor">
    <cofactor evidence="1 7">
        <name>Zn(2+)</name>
        <dbReference type="ChEBI" id="CHEBI:29105"/>
    </cofactor>
</comment>
<evidence type="ECO:0000256" key="1">
    <source>
        <dbReference type="ARBA" id="ARBA00001947"/>
    </source>
</evidence>
<keyword evidence="3 7" id="KW-0479">Metal-binding</keyword>
<dbReference type="SMART" id="SM00829">
    <property type="entry name" value="PKS_ER"/>
    <property type="match status" value="1"/>
</dbReference>
<feature type="domain" description="Enoyl reductase (ER)" evidence="8">
    <location>
        <begin position="19"/>
        <end position="365"/>
    </location>
</feature>
<dbReference type="Pfam" id="PF00107">
    <property type="entry name" value="ADH_zinc_N"/>
    <property type="match status" value="1"/>
</dbReference>
<dbReference type="InterPro" id="IPR013154">
    <property type="entry name" value="ADH-like_N"/>
</dbReference>
<dbReference type="Proteomes" id="UP000664169">
    <property type="component" value="Unassembled WGS sequence"/>
</dbReference>
<keyword evidence="4 7" id="KW-0862">Zinc</keyword>
<dbReference type="InterPro" id="IPR002328">
    <property type="entry name" value="ADH_Zn_CS"/>
</dbReference>
<dbReference type="AlphaFoldDB" id="A0A8H3FI99"/>
<protein>
    <recommendedName>
        <fullName evidence="8">Enoyl reductase (ER) domain-containing protein</fullName>
    </recommendedName>
</protein>
<sequence>MADVEIPKQHKAIIYDEPGKASVKITEVDTPEPGPGEVLVKLTHSGVCHSDLSVMKNSWIQTILPHPTQAGQIGGHEGVGTIVKLGIGAEASGCKLGDRVGIKWIMSACLTCGAENICDNLKISGYYSPGTFQQYALSPANYVTPIPEGLDSATAAPFLCAGVTVYSALKRSNAKAGQFVVIVGAGGGLGHLAVQIASRGMGLRVIGLDTTLKKDFVLSLGAEQFFDFTAHSQSELISQIHTATRSTSRRGGSAAEGAHAVLVVSSALAAYESAALMLRKGGTVVAVGVPEGESVGVKNLGAGIVAGKCLSFVGSAVGNRAEASEVLDMAARGVVTTKFEVEGMDKLESVFERMEKGELLGRVVLDLQA</sequence>
<reference evidence="9" key="1">
    <citation type="submission" date="2021-03" db="EMBL/GenBank/DDBJ databases">
        <authorList>
            <person name="Tagirdzhanova G."/>
        </authorList>
    </citation>
    <scope>NUCLEOTIDE SEQUENCE</scope>
</reference>
<dbReference type="PROSITE" id="PS00059">
    <property type="entry name" value="ADH_ZINC"/>
    <property type="match status" value="1"/>
</dbReference>
<evidence type="ECO:0000256" key="6">
    <source>
        <dbReference type="ARBA" id="ARBA00023027"/>
    </source>
</evidence>
<dbReference type="InterPro" id="IPR020843">
    <property type="entry name" value="ER"/>
</dbReference>
<evidence type="ECO:0000256" key="2">
    <source>
        <dbReference type="ARBA" id="ARBA00008072"/>
    </source>
</evidence>
<keyword evidence="5" id="KW-0560">Oxidoreductase</keyword>
<evidence type="ECO:0000313" key="9">
    <source>
        <dbReference type="EMBL" id="CAF9923297.1"/>
    </source>
</evidence>
<evidence type="ECO:0000256" key="4">
    <source>
        <dbReference type="ARBA" id="ARBA00022833"/>
    </source>
</evidence>
<name>A0A8H3FI99_9LECA</name>
<evidence type="ECO:0000313" key="10">
    <source>
        <dbReference type="Proteomes" id="UP000664169"/>
    </source>
</evidence>
<dbReference type="SUPFAM" id="SSF51735">
    <property type="entry name" value="NAD(P)-binding Rossmann-fold domains"/>
    <property type="match status" value="1"/>
</dbReference>